<evidence type="ECO:0000256" key="4">
    <source>
        <dbReference type="ARBA" id="ARBA00023136"/>
    </source>
</evidence>
<feature type="transmembrane region" description="Helical" evidence="6">
    <location>
        <begin position="408"/>
        <end position="427"/>
    </location>
</feature>
<feature type="region of interest" description="Disordered" evidence="5">
    <location>
        <begin position="298"/>
        <end position="329"/>
    </location>
</feature>
<evidence type="ECO:0000256" key="5">
    <source>
        <dbReference type="SAM" id="MobiDB-lite"/>
    </source>
</evidence>
<gene>
    <name evidence="9" type="ORF">ElyMa_005786500</name>
</gene>
<dbReference type="GO" id="GO:0022857">
    <property type="term" value="F:transmembrane transporter activity"/>
    <property type="evidence" value="ECO:0007669"/>
    <property type="project" value="InterPro"/>
</dbReference>
<evidence type="ECO:0000256" key="7">
    <source>
        <dbReference type="SAM" id="SignalP"/>
    </source>
</evidence>
<feature type="transmembrane region" description="Helical" evidence="6">
    <location>
        <begin position="471"/>
        <end position="490"/>
    </location>
</feature>
<reference evidence="9 10" key="1">
    <citation type="journal article" date="2021" name="Elife">
        <title>Chloroplast acquisition without the gene transfer in kleptoplastic sea slugs, Plakobranchus ocellatus.</title>
        <authorList>
            <person name="Maeda T."/>
            <person name="Takahashi S."/>
            <person name="Yoshida T."/>
            <person name="Shimamura S."/>
            <person name="Takaki Y."/>
            <person name="Nagai Y."/>
            <person name="Toyoda A."/>
            <person name="Suzuki Y."/>
            <person name="Arimoto A."/>
            <person name="Ishii H."/>
            <person name="Satoh N."/>
            <person name="Nishiyama T."/>
            <person name="Hasebe M."/>
            <person name="Maruyama T."/>
            <person name="Minagawa J."/>
            <person name="Obokata J."/>
            <person name="Shigenobu S."/>
        </authorList>
    </citation>
    <scope>NUCLEOTIDE SEQUENCE [LARGE SCALE GENOMIC DNA]</scope>
</reference>
<evidence type="ECO:0000256" key="2">
    <source>
        <dbReference type="ARBA" id="ARBA00022692"/>
    </source>
</evidence>
<feature type="transmembrane region" description="Helical" evidence="6">
    <location>
        <begin position="209"/>
        <end position="232"/>
    </location>
</feature>
<evidence type="ECO:0000313" key="10">
    <source>
        <dbReference type="Proteomes" id="UP000762676"/>
    </source>
</evidence>
<keyword evidence="3 6" id="KW-1133">Transmembrane helix</keyword>
<keyword evidence="10" id="KW-1185">Reference proteome</keyword>
<evidence type="ECO:0000256" key="6">
    <source>
        <dbReference type="SAM" id="Phobius"/>
    </source>
</evidence>
<dbReference type="PROSITE" id="PS00216">
    <property type="entry name" value="SUGAR_TRANSPORT_1"/>
    <property type="match status" value="1"/>
</dbReference>
<dbReference type="Pfam" id="PF00083">
    <property type="entry name" value="Sugar_tr"/>
    <property type="match status" value="1"/>
</dbReference>
<dbReference type="PANTHER" id="PTHR24064">
    <property type="entry name" value="SOLUTE CARRIER FAMILY 22 MEMBER"/>
    <property type="match status" value="1"/>
</dbReference>
<sequence>MFLSAIAAASQSLHLLLTIFTMGQQDFRCAIPDLPNDTYHIQNEAHHRLLNLSVPYDKTEGGYSQCYRHKSSPVDPDANVSTTFMSKSPALTRCTKWVYSTDVFKTSMISQFDLVCDRNMYTSHVNMMTMVGMMVGAMLSGVLSDRFGRKQPFLWMTWVHFVCAIAMAFVKSVAVLLIMRFVLAVSCVGFFATATVLSMEIVSSKKRTMAGMITMFGWSLGMFLLVLAAFFIRNWQTLQLSLACPMIIIAVSYIWLLPESPRWLLSKGRYSEANVILRTMARVNKREIPEKMLMSEVTENESSLTDSNDDDSIPNEDDTEEKEDETEQKGKSQSIFRLMKTPVLLLRLIILAYGWLVNSMVYYGLTLNVGSIIEGDIYLNFFIMSVLELVCYVMLVFFLTGPFGRKRVFCACILLGGVACLSTMFPIVLEWDVAWMNPVLSNLGKFFITSSFALVWIYTPELIPTRVRQSGLGICSMTGRIGGIVSPYIGSLSDSIPGPVGQVLPLVVFGSTAILCGILALFLPETANRKLPETIEEAKAMSW</sequence>
<dbReference type="AlphaFoldDB" id="A0AAV4FQX8"/>
<dbReference type="PROSITE" id="PS50850">
    <property type="entry name" value="MFS"/>
    <property type="match status" value="1"/>
</dbReference>
<keyword evidence="7" id="KW-0732">Signal</keyword>
<dbReference type="CDD" id="cd17317">
    <property type="entry name" value="MFS_SLC22"/>
    <property type="match status" value="1"/>
</dbReference>
<proteinExistence type="predicted"/>
<feature type="transmembrane region" description="Helical" evidence="6">
    <location>
        <begin position="377"/>
        <end position="401"/>
    </location>
</feature>
<evidence type="ECO:0000259" key="8">
    <source>
        <dbReference type="PROSITE" id="PS50850"/>
    </source>
</evidence>
<feature type="transmembrane region" description="Helical" evidence="6">
    <location>
        <begin position="176"/>
        <end position="197"/>
    </location>
</feature>
<feature type="transmembrane region" description="Helical" evidence="6">
    <location>
        <begin position="502"/>
        <end position="523"/>
    </location>
</feature>
<feature type="compositionally biased region" description="Acidic residues" evidence="5">
    <location>
        <begin position="307"/>
        <end position="326"/>
    </location>
</feature>
<feature type="transmembrane region" description="Helical" evidence="6">
    <location>
        <begin position="344"/>
        <end position="365"/>
    </location>
</feature>
<protein>
    <submittedName>
        <fullName evidence="9">Organic cation transporter protein</fullName>
    </submittedName>
</protein>
<feature type="chain" id="PRO_5043618543" evidence="7">
    <location>
        <begin position="24"/>
        <end position="543"/>
    </location>
</feature>
<dbReference type="InterPro" id="IPR005828">
    <property type="entry name" value="MFS_sugar_transport-like"/>
</dbReference>
<dbReference type="GO" id="GO:0016020">
    <property type="term" value="C:membrane"/>
    <property type="evidence" value="ECO:0007669"/>
    <property type="project" value="UniProtKB-SubCell"/>
</dbReference>
<feature type="transmembrane region" description="Helical" evidence="6">
    <location>
        <begin position="125"/>
        <end position="144"/>
    </location>
</feature>
<dbReference type="Gene3D" id="1.20.1250.20">
    <property type="entry name" value="MFS general substrate transporter like domains"/>
    <property type="match status" value="1"/>
</dbReference>
<evidence type="ECO:0000256" key="1">
    <source>
        <dbReference type="ARBA" id="ARBA00004141"/>
    </source>
</evidence>
<feature type="transmembrane region" description="Helical" evidence="6">
    <location>
        <begin position="238"/>
        <end position="257"/>
    </location>
</feature>
<dbReference type="InterPro" id="IPR005829">
    <property type="entry name" value="Sugar_transporter_CS"/>
</dbReference>
<keyword evidence="4 6" id="KW-0472">Membrane</keyword>
<feature type="domain" description="Major facilitator superfamily (MFS) profile" evidence="8">
    <location>
        <begin position="81"/>
        <end position="528"/>
    </location>
</feature>
<dbReference type="EMBL" id="BMAT01011618">
    <property type="protein sequence ID" value="GFR75892.1"/>
    <property type="molecule type" value="Genomic_DNA"/>
</dbReference>
<keyword evidence="2 6" id="KW-0812">Transmembrane</keyword>
<feature type="transmembrane region" description="Helical" evidence="6">
    <location>
        <begin position="439"/>
        <end position="459"/>
    </location>
</feature>
<accession>A0AAV4FQX8</accession>
<dbReference type="InterPro" id="IPR020846">
    <property type="entry name" value="MFS_dom"/>
</dbReference>
<feature type="signal peptide" evidence="7">
    <location>
        <begin position="1"/>
        <end position="23"/>
    </location>
</feature>
<evidence type="ECO:0000313" key="9">
    <source>
        <dbReference type="EMBL" id="GFR75892.1"/>
    </source>
</evidence>
<name>A0AAV4FQX8_9GAST</name>
<dbReference type="SUPFAM" id="SSF103473">
    <property type="entry name" value="MFS general substrate transporter"/>
    <property type="match status" value="1"/>
</dbReference>
<comment type="caution">
    <text evidence="9">The sequence shown here is derived from an EMBL/GenBank/DDBJ whole genome shotgun (WGS) entry which is preliminary data.</text>
</comment>
<organism evidence="9 10">
    <name type="scientific">Elysia marginata</name>
    <dbReference type="NCBI Taxonomy" id="1093978"/>
    <lineage>
        <taxon>Eukaryota</taxon>
        <taxon>Metazoa</taxon>
        <taxon>Spiralia</taxon>
        <taxon>Lophotrochozoa</taxon>
        <taxon>Mollusca</taxon>
        <taxon>Gastropoda</taxon>
        <taxon>Heterobranchia</taxon>
        <taxon>Euthyneura</taxon>
        <taxon>Panpulmonata</taxon>
        <taxon>Sacoglossa</taxon>
        <taxon>Placobranchoidea</taxon>
        <taxon>Plakobranchidae</taxon>
        <taxon>Elysia</taxon>
    </lineage>
</organism>
<comment type="subcellular location">
    <subcellularLocation>
        <location evidence="1">Membrane</location>
        <topology evidence="1">Multi-pass membrane protein</topology>
    </subcellularLocation>
</comment>
<dbReference type="InterPro" id="IPR036259">
    <property type="entry name" value="MFS_trans_sf"/>
</dbReference>
<feature type="transmembrane region" description="Helical" evidence="6">
    <location>
        <begin position="153"/>
        <end position="170"/>
    </location>
</feature>
<evidence type="ECO:0000256" key="3">
    <source>
        <dbReference type="ARBA" id="ARBA00022989"/>
    </source>
</evidence>
<dbReference type="Proteomes" id="UP000762676">
    <property type="component" value="Unassembled WGS sequence"/>
</dbReference>